<dbReference type="Gramene" id="Pp3c23_14490V3.3">
    <property type="protein sequence ID" value="Pp3c23_14490V3.3"/>
    <property type="gene ID" value="Pp3c23_14490"/>
</dbReference>
<dbReference type="Proteomes" id="UP000006727">
    <property type="component" value="Chromosome 23"/>
</dbReference>
<evidence type="ECO:0000313" key="3">
    <source>
        <dbReference type="EnsemblPlants" id="Pp3c23_14490V3.3"/>
    </source>
</evidence>
<protein>
    <recommendedName>
        <fullName evidence="2">PTC1-like winged helix-turn-helix domain-containing protein</fullName>
    </recommendedName>
</protein>
<dbReference type="InterPro" id="IPR059080">
    <property type="entry name" value="WHD_PTC1"/>
</dbReference>
<dbReference type="Gramene" id="Pp3c23_14490V3.4">
    <property type="protein sequence ID" value="Pp3c23_14490V3.4"/>
    <property type="gene ID" value="Pp3c23_14490"/>
</dbReference>
<feature type="domain" description="PTC1-like winged helix-turn-helix" evidence="2">
    <location>
        <begin position="382"/>
        <end position="463"/>
    </location>
</feature>
<dbReference type="OrthoDB" id="515863at2759"/>
<name>A0A7I4CE09_PHYPA</name>
<dbReference type="GO" id="GO:0051177">
    <property type="term" value="P:meiotic sister chromatid cohesion"/>
    <property type="evidence" value="ECO:0007669"/>
    <property type="project" value="InterPro"/>
</dbReference>
<reference evidence="3 4" key="1">
    <citation type="journal article" date="2008" name="Science">
        <title>The Physcomitrella genome reveals evolutionary insights into the conquest of land by plants.</title>
        <authorList>
            <person name="Rensing S."/>
            <person name="Lang D."/>
            <person name="Zimmer A."/>
            <person name="Terry A."/>
            <person name="Salamov A."/>
            <person name="Shapiro H."/>
            <person name="Nishiyama T."/>
            <person name="Perroud P.-F."/>
            <person name="Lindquist E."/>
            <person name="Kamisugi Y."/>
            <person name="Tanahashi T."/>
            <person name="Sakakibara K."/>
            <person name="Fujita T."/>
            <person name="Oishi K."/>
            <person name="Shin-I T."/>
            <person name="Kuroki Y."/>
            <person name="Toyoda A."/>
            <person name="Suzuki Y."/>
            <person name="Hashimoto A."/>
            <person name="Yamaguchi K."/>
            <person name="Sugano A."/>
            <person name="Kohara Y."/>
            <person name="Fujiyama A."/>
            <person name="Anterola A."/>
            <person name="Aoki S."/>
            <person name="Ashton N."/>
            <person name="Barbazuk W.B."/>
            <person name="Barker E."/>
            <person name="Bennetzen J."/>
            <person name="Bezanilla M."/>
            <person name="Blankenship R."/>
            <person name="Cho S.H."/>
            <person name="Dutcher S."/>
            <person name="Estelle M."/>
            <person name="Fawcett J.A."/>
            <person name="Gundlach H."/>
            <person name="Hanada K."/>
            <person name="Heyl A."/>
            <person name="Hicks K.A."/>
            <person name="Hugh J."/>
            <person name="Lohr M."/>
            <person name="Mayer K."/>
            <person name="Melkozernov A."/>
            <person name="Murata T."/>
            <person name="Nelson D."/>
            <person name="Pils B."/>
            <person name="Prigge M."/>
            <person name="Reiss B."/>
            <person name="Renner T."/>
            <person name="Rombauts S."/>
            <person name="Rushton P."/>
            <person name="Sanderfoot A."/>
            <person name="Schween G."/>
            <person name="Shiu S.-H."/>
            <person name="Stueber K."/>
            <person name="Theodoulou F.L."/>
            <person name="Tu H."/>
            <person name="Van de Peer Y."/>
            <person name="Verrier P.J."/>
            <person name="Waters E."/>
            <person name="Wood A."/>
            <person name="Yang L."/>
            <person name="Cove D."/>
            <person name="Cuming A."/>
            <person name="Hasebe M."/>
            <person name="Lucas S."/>
            <person name="Mishler D.B."/>
            <person name="Reski R."/>
            <person name="Grigoriev I."/>
            <person name="Quatrano R.S."/>
            <person name="Boore J.L."/>
        </authorList>
    </citation>
    <scope>NUCLEOTIDE SEQUENCE [LARGE SCALE GENOMIC DNA]</scope>
    <source>
        <strain evidence="3 4">cv. Gransden 2004</strain>
    </source>
</reference>
<dbReference type="EnsemblPlants" id="Pp3c23_14490V3.3">
    <property type="protein sequence ID" value="Pp3c23_14490V3.3"/>
    <property type="gene ID" value="Pp3c23_14490"/>
</dbReference>
<dbReference type="Pfam" id="PF25874">
    <property type="entry name" value="WHD_plant_repro"/>
    <property type="match status" value="1"/>
</dbReference>
<dbReference type="AlphaFoldDB" id="A0A7I4CE09"/>
<dbReference type="EnsemblPlants" id="Pp3c23_14490V3.4">
    <property type="protein sequence ID" value="Pp3c23_14490V3.4"/>
    <property type="gene ID" value="Pp3c23_14490"/>
</dbReference>
<sequence length="1067" mass="118562">MFVPVAMCRLHEYNAMNGACSIQGYQVRCTTLQLEFVEALWKTRPKSVENLAMSPRSSRRLLEGSVWSKGTLRQQIRHPKERYWHTTPDSASNCLSTLYEVAAVALDCSSRQDSEAFNEPVRKKRKIYGLQGGGMKGEEQVTRDLYHTFQNEESTELPNSDVVPRRSTSNSSDRMNMHRSGFTSEEDDEGNAPNDSALATVITAAELLTQLTCGRNMDTNRQSTEATSCLTYSPYTGKSSDQPIRWGVKKKVSYETRRSMDSCDLGLCTGLTNNVPDEEKATSVPPGHAGPDQKFEKKFYCRNQNSNSSAKKWMQSSPNSLVSSRHNRRLEPSGDQNISNSALNLLSGATQVARDQQQNKTSLTSRTVSGNILKLPKEMQGRWSSERYKSAQLKLIDIMHARKAVPGKPILRPVLREEARKHIGDTGLLDHLLKHMTDTIVSTGERFRRRHNSEGAMEYWLEHASLMELRKEAGVEDPSWIPPPEWKPGDKLLNRNWRINHGMTSSEAAEMRSLKETVERLNSEMKILCGSIKVSNQHGTLICPSLFHEKRLESVPFGTETEDDSIKGIRKDMTHFKTELTNIQQQFHEEHKSCSANPTISSHRFQKLENESLQMFKSRKAQEDIPCDNQLDLEGQLQDVRRTVAVMQADVSCIMNILGIVQPIRYPFEPSAPENALSLVLSRSEDTSVKHVKARPQSPGTSGPVLYDFDVIPKLDAPIRQCTTLDGALSSSSGCNTANNVEPHTEGLSQAVTCYKLVEQSGKPGVHVQFNQEENSTGSIVTTQDSLSLMGDNKEKRVNVFNAQNFQPMLQSKSTGFRICRPPGSLIWPSMLSYTRFPSTFPTMTMQEDAEVRVEDEAGHSSISGELLSPHMVSVKNLIYSPKSITESQIAATMAGMLGHTAVHEVAKLEMQGPLDTVKAINPAPYSICQGSQQSSCKVLTSGHSGSTGVDLSASPESWSRLHIDQSQETKLQKATSVSPTCRLTLNSLQQKPEIKVTEPPHLSLPILPLMTMGTVPAARISISTARNPEQCSPAVQFDPALSLSLSLTMSPKIYDVNSDIIKPRSI</sequence>
<dbReference type="PANTHER" id="PTHR46740">
    <property type="entry name" value="PROTEIN DYAD"/>
    <property type="match status" value="1"/>
</dbReference>
<reference evidence="3" key="3">
    <citation type="submission" date="2020-12" db="UniProtKB">
        <authorList>
            <consortium name="EnsemblPlants"/>
        </authorList>
    </citation>
    <scope>IDENTIFICATION</scope>
</reference>
<accession>A0A7I4CE09</accession>
<dbReference type="EMBL" id="ABEU02000023">
    <property type="status" value="NOT_ANNOTATED_CDS"/>
    <property type="molecule type" value="Genomic_DNA"/>
</dbReference>
<keyword evidence="4" id="KW-1185">Reference proteome</keyword>
<reference evidence="3 4" key="2">
    <citation type="journal article" date="2018" name="Plant J.">
        <title>The Physcomitrella patens chromosome-scale assembly reveals moss genome structure and evolution.</title>
        <authorList>
            <person name="Lang D."/>
            <person name="Ullrich K.K."/>
            <person name="Murat F."/>
            <person name="Fuchs J."/>
            <person name="Jenkins J."/>
            <person name="Haas F.B."/>
            <person name="Piednoel M."/>
            <person name="Gundlach H."/>
            <person name="Van Bel M."/>
            <person name="Meyberg R."/>
            <person name="Vives C."/>
            <person name="Morata J."/>
            <person name="Symeonidi A."/>
            <person name="Hiss M."/>
            <person name="Muchero W."/>
            <person name="Kamisugi Y."/>
            <person name="Saleh O."/>
            <person name="Blanc G."/>
            <person name="Decker E.L."/>
            <person name="van Gessel N."/>
            <person name="Grimwood J."/>
            <person name="Hayes R.D."/>
            <person name="Graham S.W."/>
            <person name="Gunter L.E."/>
            <person name="McDaniel S.F."/>
            <person name="Hoernstein S.N.W."/>
            <person name="Larsson A."/>
            <person name="Li F.W."/>
            <person name="Perroud P.F."/>
            <person name="Phillips J."/>
            <person name="Ranjan P."/>
            <person name="Rokshar D.S."/>
            <person name="Rothfels C.J."/>
            <person name="Schneider L."/>
            <person name="Shu S."/>
            <person name="Stevenson D.W."/>
            <person name="Thummler F."/>
            <person name="Tillich M."/>
            <person name="Villarreal Aguilar J.C."/>
            <person name="Widiez T."/>
            <person name="Wong G.K."/>
            <person name="Wymore A."/>
            <person name="Zhang Y."/>
            <person name="Zimmer A.D."/>
            <person name="Quatrano R.S."/>
            <person name="Mayer K.F.X."/>
            <person name="Goodstein D."/>
            <person name="Casacuberta J.M."/>
            <person name="Vandepoele K."/>
            <person name="Reski R."/>
            <person name="Cuming A.C."/>
            <person name="Tuskan G.A."/>
            <person name="Maumus F."/>
            <person name="Salse J."/>
            <person name="Schmutz J."/>
            <person name="Rensing S.A."/>
        </authorList>
    </citation>
    <scope>NUCLEOTIDE SEQUENCE [LARGE SCALE GENOMIC DNA]</scope>
    <source>
        <strain evidence="3 4">cv. Gransden 2004</strain>
    </source>
</reference>
<dbReference type="GO" id="GO:0007131">
    <property type="term" value="P:reciprocal meiotic recombination"/>
    <property type="evidence" value="ECO:0007669"/>
    <property type="project" value="InterPro"/>
</dbReference>
<dbReference type="InterPro" id="IPR044221">
    <property type="entry name" value="DYAD/AMEIOTIC1"/>
</dbReference>
<proteinExistence type="predicted"/>
<dbReference type="RefSeq" id="XP_024361862.1">
    <property type="nucleotide sequence ID" value="XM_024506094.1"/>
</dbReference>
<dbReference type="PANTHER" id="PTHR46740:SF2">
    <property type="entry name" value="PROTEIN DYAD"/>
    <property type="match status" value="1"/>
</dbReference>
<evidence type="ECO:0000256" key="1">
    <source>
        <dbReference type="SAM" id="MobiDB-lite"/>
    </source>
</evidence>
<feature type="region of interest" description="Disordered" evidence="1">
    <location>
        <begin position="150"/>
        <end position="194"/>
    </location>
</feature>
<feature type="compositionally biased region" description="Polar residues" evidence="1">
    <location>
        <begin position="307"/>
        <end position="324"/>
    </location>
</feature>
<evidence type="ECO:0000313" key="4">
    <source>
        <dbReference type="Proteomes" id="UP000006727"/>
    </source>
</evidence>
<organism evidence="3 4">
    <name type="scientific">Physcomitrium patens</name>
    <name type="common">Spreading-leaved earth moss</name>
    <name type="synonym">Physcomitrella patens</name>
    <dbReference type="NCBI Taxonomy" id="3218"/>
    <lineage>
        <taxon>Eukaryota</taxon>
        <taxon>Viridiplantae</taxon>
        <taxon>Streptophyta</taxon>
        <taxon>Embryophyta</taxon>
        <taxon>Bryophyta</taxon>
        <taxon>Bryophytina</taxon>
        <taxon>Bryopsida</taxon>
        <taxon>Funariidae</taxon>
        <taxon>Funariales</taxon>
        <taxon>Funariaceae</taxon>
        <taxon>Physcomitrium</taxon>
    </lineage>
</organism>
<dbReference type="GeneID" id="112275601"/>
<gene>
    <name evidence="3" type="primary">LOC112275601</name>
</gene>
<evidence type="ECO:0000259" key="2">
    <source>
        <dbReference type="Pfam" id="PF25874"/>
    </source>
</evidence>
<feature type="region of interest" description="Disordered" evidence="1">
    <location>
        <begin position="307"/>
        <end position="340"/>
    </location>
</feature>
<dbReference type="KEGG" id="ppp:112275601"/>